<dbReference type="GO" id="GO:0016042">
    <property type="term" value="P:lipid catabolic process"/>
    <property type="evidence" value="ECO:0007669"/>
    <property type="project" value="UniProtKB-KW"/>
</dbReference>
<dbReference type="GO" id="GO:0016020">
    <property type="term" value="C:membrane"/>
    <property type="evidence" value="ECO:0007669"/>
    <property type="project" value="UniProtKB-SubCell"/>
</dbReference>
<evidence type="ECO:0000256" key="9">
    <source>
        <dbReference type="SAM" id="Phobius"/>
    </source>
</evidence>
<comment type="caution">
    <text evidence="11">The sequence shown here is derived from an EMBL/GenBank/DDBJ whole genome shotgun (WGS) entry which is preliminary data.</text>
</comment>
<dbReference type="Proteomes" id="UP001201163">
    <property type="component" value="Unassembled WGS sequence"/>
</dbReference>
<evidence type="ECO:0000259" key="10">
    <source>
        <dbReference type="Pfam" id="PF04083"/>
    </source>
</evidence>
<dbReference type="InterPro" id="IPR029058">
    <property type="entry name" value="AB_hydrolase_fold"/>
</dbReference>
<keyword evidence="2 9" id="KW-0812">Transmembrane</keyword>
<dbReference type="AlphaFoldDB" id="A0AAD4LPS8"/>
<keyword evidence="3" id="KW-0378">Hydrolase</keyword>
<evidence type="ECO:0000256" key="8">
    <source>
        <dbReference type="SAM" id="MobiDB-lite"/>
    </source>
</evidence>
<keyword evidence="5 9" id="KW-1133">Transmembrane helix</keyword>
<dbReference type="Pfam" id="PF04083">
    <property type="entry name" value="Abhydro_lipase"/>
    <property type="match status" value="1"/>
</dbReference>
<dbReference type="SUPFAM" id="SSF53474">
    <property type="entry name" value="alpha/beta-Hydrolases"/>
    <property type="match status" value="1"/>
</dbReference>
<feature type="transmembrane region" description="Helical" evidence="9">
    <location>
        <begin position="15"/>
        <end position="38"/>
    </location>
</feature>
<dbReference type="FunFam" id="3.40.50.1820:FF:000095">
    <property type="entry name" value="Triglyceride lipase-cholesterol esterase"/>
    <property type="match status" value="1"/>
</dbReference>
<accession>A0AAD4LPS8</accession>
<keyword evidence="12" id="KW-1185">Reference proteome</keyword>
<reference evidence="11" key="1">
    <citation type="submission" date="2022-01" db="EMBL/GenBank/DDBJ databases">
        <title>Comparative genomics reveals a dynamic genome evolution in the ectomycorrhizal milk-cap (Lactarius) mushrooms.</title>
        <authorList>
            <consortium name="DOE Joint Genome Institute"/>
            <person name="Lebreton A."/>
            <person name="Tang N."/>
            <person name="Kuo A."/>
            <person name="LaButti K."/>
            <person name="Drula E."/>
            <person name="Barry K."/>
            <person name="Clum A."/>
            <person name="Lipzen A."/>
            <person name="Mousain D."/>
            <person name="Ng V."/>
            <person name="Wang R."/>
            <person name="Wang X."/>
            <person name="Dai Y."/>
            <person name="Henrissat B."/>
            <person name="Grigoriev I.V."/>
            <person name="Guerin-Laguette A."/>
            <person name="Yu F."/>
            <person name="Martin F.M."/>
        </authorList>
    </citation>
    <scope>NUCLEOTIDE SEQUENCE</scope>
    <source>
        <strain evidence="11">QP</strain>
    </source>
</reference>
<dbReference type="Gene3D" id="3.40.50.1820">
    <property type="entry name" value="alpha/beta hydrolase"/>
    <property type="match status" value="1"/>
</dbReference>
<proteinExistence type="predicted"/>
<gene>
    <name evidence="11" type="ORF">EDB92DRAFT_2084200</name>
</gene>
<evidence type="ECO:0000256" key="7">
    <source>
        <dbReference type="ARBA" id="ARBA00023136"/>
    </source>
</evidence>
<evidence type="ECO:0000313" key="12">
    <source>
        <dbReference type="Proteomes" id="UP001201163"/>
    </source>
</evidence>
<dbReference type="GO" id="GO:0016787">
    <property type="term" value="F:hydrolase activity"/>
    <property type="evidence" value="ECO:0007669"/>
    <property type="project" value="UniProtKB-KW"/>
</dbReference>
<evidence type="ECO:0000256" key="5">
    <source>
        <dbReference type="ARBA" id="ARBA00022989"/>
    </source>
</evidence>
<name>A0AAD4LPS8_9AGAM</name>
<dbReference type="InterPro" id="IPR006693">
    <property type="entry name" value="AB_hydrolase_lipase"/>
</dbReference>
<protein>
    <submittedName>
        <fullName evidence="11">Triacylglycerol lipase</fullName>
    </submittedName>
</protein>
<evidence type="ECO:0000313" key="11">
    <source>
        <dbReference type="EMBL" id="KAH8996320.1"/>
    </source>
</evidence>
<comment type="subcellular location">
    <subcellularLocation>
        <location evidence="1">Membrane</location>
        <topology evidence="1">Single-pass membrane protein</topology>
    </subcellularLocation>
</comment>
<evidence type="ECO:0000256" key="2">
    <source>
        <dbReference type="ARBA" id="ARBA00022692"/>
    </source>
</evidence>
<dbReference type="EMBL" id="JAKELL010000009">
    <property type="protein sequence ID" value="KAH8996320.1"/>
    <property type="molecule type" value="Genomic_DNA"/>
</dbReference>
<evidence type="ECO:0000256" key="4">
    <source>
        <dbReference type="ARBA" id="ARBA00022963"/>
    </source>
</evidence>
<keyword evidence="4" id="KW-0442">Lipid degradation</keyword>
<keyword evidence="6" id="KW-0443">Lipid metabolism</keyword>
<keyword evidence="7 9" id="KW-0472">Membrane</keyword>
<dbReference type="PANTHER" id="PTHR11005">
    <property type="entry name" value="LYSOSOMAL ACID LIPASE-RELATED"/>
    <property type="match status" value="1"/>
</dbReference>
<feature type="region of interest" description="Disordered" evidence="8">
    <location>
        <begin position="476"/>
        <end position="495"/>
    </location>
</feature>
<sequence>MADVPFLSRLRSHEFVALLVGSIFIIFEGALHIIILFLPKSVINWFYLKSRALFHYFVGADTSTPEATRFAHCIRKANDFEDLCALFGYHNVEEHVVLTKDGYLLGIFRIPGPRNEPPPVPGTSTGKPVVYLHHGLLMNSEVWVCVTDPERSVPFVLAELGYDVWLGNNRGNKYSKKSIHHDPSSSKFWNFSIDDFAWHDIPDSIEYILQITRAPSLSYVGFSQGTAQAFAALSIHPQLNQKVNVFIALAPAMRPKGLSAPLVDGLMKASPTLLFLIFGRRAILSSALMWQNILYPPIFCRLIDASLVFLFSWYSHNITSTQKLAAYSHLYSFASTKSVVHWFQIMRSGRFVMYDDDMYTPTLRPSKHNPRPGYRPATFPTRNIATSIVILYGDVDSLVDIDAMRHELPKHHLDIRCLSGYEHLDVLWGKNVHVDVIPHVTRVLREHCENPELIRTDVNGVSAKATLHPDATWGARSAHGCENGGTSGYATPSDT</sequence>
<evidence type="ECO:0000256" key="6">
    <source>
        <dbReference type="ARBA" id="ARBA00023098"/>
    </source>
</evidence>
<organism evidence="11 12">
    <name type="scientific">Lactarius akahatsu</name>
    <dbReference type="NCBI Taxonomy" id="416441"/>
    <lineage>
        <taxon>Eukaryota</taxon>
        <taxon>Fungi</taxon>
        <taxon>Dikarya</taxon>
        <taxon>Basidiomycota</taxon>
        <taxon>Agaricomycotina</taxon>
        <taxon>Agaricomycetes</taxon>
        <taxon>Russulales</taxon>
        <taxon>Russulaceae</taxon>
        <taxon>Lactarius</taxon>
    </lineage>
</organism>
<evidence type="ECO:0000256" key="3">
    <source>
        <dbReference type="ARBA" id="ARBA00022801"/>
    </source>
</evidence>
<evidence type="ECO:0000256" key="1">
    <source>
        <dbReference type="ARBA" id="ARBA00004167"/>
    </source>
</evidence>
<feature type="domain" description="Partial AB-hydrolase lipase" evidence="10">
    <location>
        <begin position="81"/>
        <end position="145"/>
    </location>
</feature>